<dbReference type="Proteomes" id="UP000823388">
    <property type="component" value="Chromosome 6N"/>
</dbReference>
<evidence type="ECO:0000313" key="1">
    <source>
        <dbReference type="EMBL" id="KAG2576281.1"/>
    </source>
</evidence>
<protein>
    <submittedName>
        <fullName evidence="1">Uncharacterized protein</fullName>
    </submittedName>
</protein>
<dbReference type="SUPFAM" id="SSF54001">
    <property type="entry name" value="Cysteine proteinases"/>
    <property type="match status" value="1"/>
</dbReference>
<proteinExistence type="predicted"/>
<evidence type="ECO:0000313" key="2">
    <source>
        <dbReference type="Proteomes" id="UP000823388"/>
    </source>
</evidence>
<organism evidence="1 2">
    <name type="scientific">Panicum virgatum</name>
    <name type="common">Blackwell switchgrass</name>
    <dbReference type="NCBI Taxonomy" id="38727"/>
    <lineage>
        <taxon>Eukaryota</taxon>
        <taxon>Viridiplantae</taxon>
        <taxon>Streptophyta</taxon>
        <taxon>Embryophyta</taxon>
        <taxon>Tracheophyta</taxon>
        <taxon>Spermatophyta</taxon>
        <taxon>Magnoliopsida</taxon>
        <taxon>Liliopsida</taxon>
        <taxon>Poales</taxon>
        <taxon>Poaceae</taxon>
        <taxon>PACMAD clade</taxon>
        <taxon>Panicoideae</taxon>
        <taxon>Panicodae</taxon>
        <taxon>Paniceae</taxon>
        <taxon>Panicinae</taxon>
        <taxon>Panicum</taxon>
        <taxon>Panicum sect. Hiantes</taxon>
    </lineage>
</organism>
<comment type="caution">
    <text evidence="1">The sequence shown here is derived from an EMBL/GenBank/DDBJ whole genome shotgun (WGS) entry which is preliminary data.</text>
</comment>
<reference evidence="1 2" key="1">
    <citation type="submission" date="2020-05" db="EMBL/GenBank/DDBJ databases">
        <title>WGS assembly of Panicum virgatum.</title>
        <authorList>
            <person name="Lovell J.T."/>
            <person name="Jenkins J."/>
            <person name="Shu S."/>
            <person name="Juenger T.E."/>
            <person name="Schmutz J."/>
        </authorList>
    </citation>
    <scope>NUCLEOTIDE SEQUENCE [LARGE SCALE GENOMIC DNA]</scope>
    <source>
        <strain evidence="2">cv. AP13</strain>
    </source>
</reference>
<accession>A0A8T0QSY8</accession>
<keyword evidence="2" id="KW-1185">Reference proteome</keyword>
<gene>
    <name evidence="1" type="ORF">PVAP13_6NG015981</name>
</gene>
<sequence>MLPSCLTGHWCLYAWDMEKKRVHVLDPVLAQKKCADQSAVHMHIIAALHDKIFYCIVEHFSGWDDDRQRYKIVFYNLAHPAALQVDSAFYVTHYIK</sequence>
<name>A0A8T0QSY8_PANVG</name>
<dbReference type="InterPro" id="IPR038765">
    <property type="entry name" value="Papain-like_cys_pep_sf"/>
</dbReference>
<dbReference type="AlphaFoldDB" id="A0A8T0QSY8"/>
<dbReference type="EMBL" id="CM029048">
    <property type="protein sequence ID" value="KAG2576281.1"/>
    <property type="molecule type" value="Genomic_DNA"/>
</dbReference>